<accession>X0T499</accession>
<dbReference type="EMBL" id="BARS01017883">
    <property type="protein sequence ID" value="GAF88328.1"/>
    <property type="molecule type" value="Genomic_DNA"/>
</dbReference>
<feature type="non-terminal residue" evidence="2">
    <location>
        <position position="1"/>
    </location>
</feature>
<protein>
    <submittedName>
        <fullName evidence="2">Uncharacterized protein</fullName>
    </submittedName>
</protein>
<gene>
    <name evidence="2" type="ORF">S01H1_29190</name>
</gene>
<evidence type="ECO:0000256" key="1">
    <source>
        <dbReference type="SAM" id="Phobius"/>
    </source>
</evidence>
<keyword evidence="1" id="KW-0812">Transmembrane</keyword>
<keyword evidence="1" id="KW-1133">Transmembrane helix</keyword>
<dbReference type="AlphaFoldDB" id="X0T499"/>
<evidence type="ECO:0000313" key="2">
    <source>
        <dbReference type="EMBL" id="GAF88328.1"/>
    </source>
</evidence>
<name>X0T499_9ZZZZ</name>
<feature type="transmembrane region" description="Helical" evidence="1">
    <location>
        <begin position="20"/>
        <end position="42"/>
    </location>
</feature>
<reference evidence="2" key="1">
    <citation type="journal article" date="2014" name="Front. Microbiol.">
        <title>High frequency of phylogenetically diverse reductive dehalogenase-homologous genes in deep subseafloor sedimentary metagenomes.</title>
        <authorList>
            <person name="Kawai M."/>
            <person name="Futagami T."/>
            <person name="Toyoda A."/>
            <person name="Takaki Y."/>
            <person name="Nishi S."/>
            <person name="Hori S."/>
            <person name="Arai W."/>
            <person name="Tsubouchi T."/>
            <person name="Morono Y."/>
            <person name="Uchiyama I."/>
            <person name="Ito T."/>
            <person name="Fujiyama A."/>
            <person name="Inagaki F."/>
            <person name="Takami H."/>
        </authorList>
    </citation>
    <scope>NUCLEOTIDE SEQUENCE</scope>
    <source>
        <strain evidence="2">Expedition CK06-06</strain>
    </source>
</reference>
<keyword evidence="1" id="KW-0472">Membrane</keyword>
<comment type="caution">
    <text evidence="2">The sequence shown here is derived from an EMBL/GenBank/DDBJ whole genome shotgun (WGS) entry which is preliminary data.</text>
</comment>
<sequence>KGVLIFLVPKLVVSLGRMFIGGMQLVGVGALIFGLIMGYLSYIL</sequence>
<organism evidence="2">
    <name type="scientific">marine sediment metagenome</name>
    <dbReference type="NCBI Taxonomy" id="412755"/>
    <lineage>
        <taxon>unclassified sequences</taxon>
        <taxon>metagenomes</taxon>
        <taxon>ecological metagenomes</taxon>
    </lineage>
</organism>
<proteinExistence type="predicted"/>